<dbReference type="SUPFAM" id="SSF50129">
    <property type="entry name" value="GroES-like"/>
    <property type="match status" value="1"/>
</dbReference>
<keyword evidence="9" id="KW-1185">Reference proteome</keyword>
<dbReference type="Gene3D" id="3.90.180.10">
    <property type="entry name" value="Medium-chain alcohol dehydrogenases, catalytic domain"/>
    <property type="match status" value="1"/>
</dbReference>
<protein>
    <submittedName>
        <fullName evidence="8">NAD(P)-dependent alcohol dehydrogenase</fullName>
    </submittedName>
</protein>
<evidence type="ECO:0000256" key="5">
    <source>
        <dbReference type="ARBA" id="ARBA00023002"/>
    </source>
</evidence>
<evidence type="ECO:0000256" key="3">
    <source>
        <dbReference type="ARBA" id="ARBA00022723"/>
    </source>
</evidence>
<dbReference type="InterPro" id="IPR013149">
    <property type="entry name" value="ADH-like_C"/>
</dbReference>
<name>A0ABY5NLG6_9MICO</name>
<dbReference type="PROSITE" id="PS00059">
    <property type="entry name" value="ADH_ZINC"/>
    <property type="match status" value="1"/>
</dbReference>
<dbReference type="SUPFAM" id="SSF51735">
    <property type="entry name" value="NAD(P)-binding Rossmann-fold domains"/>
    <property type="match status" value="1"/>
</dbReference>
<keyword evidence="3 6" id="KW-0479">Metal-binding</keyword>
<comment type="cofactor">
    <cofactor evidence="1 6">
        <name>Zn(2+)</name>
        <dbReference type="ChEBI" id="CHEBI:29105"/>
    </cofactor>
</comment>
<dbReference type="Pfam" id="PF08240">
    <property type="entry name" value="ADH_N"/>
    <property type="match status" value="1"/>
</dbReference>
<sequence length="341" mass="34951">MPVPQNMRAAVLAQAGEIRLGERPVPVPAADEVLVRVTAVGVCGSDVHFYHEGRLGDWVVDEPLVLGHESGGVIVAVGSGVDPTRIGERVSVEPQHPSPSSAETLRGDYNLDPQMRFYAVPGTDGAFQEYVTIQGHFAHRVPDSVSDHAAALLEPLSVAIAAGRKAGFAVGSRVLVTGAGPVGLAVAQVARAAGAAEVIMTDISPARREAALRFGATSALDPVAEADAVAGAAVDAFVDASGAGAAVRAGIDALRPAGRAVLVGMGLAEPLPVTRIQNNELVVTGVFRYANTWPTAVALAADGRVDLDAMVTGTYGLADVRAALESTTAPGTIKSVVEPQR</sequence>
<evidence type="ECO:0000256" key="1">
    <source>
        <dbReference type="ARBA" id="ARBA00001947"/>
    </source>
</evidence>
<dbReference type="PANTHER" id="PTHR43161">
    <property type="entry name" value="SORBITOL DEHYDROGENASE"/>
    <property type="match status" value="1"/>
</dbReference>
<evidence type="ECO:0000313" key="8">
    <source>
        <dbReference type="EMBL" id="UUT36027.1"/>
    </source>
</evidence>
<dbReference type="Pfam" id="PF00107">
    <property type="entry name" value="ADH_zinc_N"/>
    <property type="match status" value="1"/>
</dbReference>
<dbReference type="SMART" id="SM00829">
    <property type="entry name" value="PKS_ER"/>
    <property type="match status" value="1"/>
</dbReference>
<dbReference type="Gene3D" id="3.40.50.720">
    <property type="entry name" value="NAD(P)-binding Rossmann-like Domain"/>
    <property type="match status" value="1"/>
</dbReference>
<evidence type="ECO:0000256" key="6">
    <source>
        <dbReference type="RuleBase" id="RU361277"/>
    </source>
</evidence>
<keyword evidence="4 6" id="KW-0862">Zinc</keyword>
<dbReference type="CDD" id="cd05285">
    <property type="entry name" value="sorbitol_DH"/>
    <property type="match status" value="1"/>
</dbReference>
<gene>
    <name evidence="8" type="ORF">L2X98_23270</name>
</gene>
<dbReference type="InterPro" id="IPR013154">
    <property type="entry name" value="ADH-like_N"/>
</dbReference>
<keyword evidence="5" id="KW-0560">Oxidoreductase</keyword>
<dbReference type="InterPro" id="IPR011032">
    <property type="entry name" value="GroES-like_sf"/>
</dbReference>
<dbReference type="RefSeq" id="WP_259612675.1">
    <property type="nucleotide sequence ID" value="NZ_CP091139.2"/>
</dbReference>
<proteinExistence type="inferred from homology"/>
<dbReference type="InterPro" id="IPR045306">
    <property type="entry name" value="SDH-like"/>
</dbReference>
<evidence type="ECO:0000259" key="7">
    <source>
        <dbReference type="SMART" id="SM00829"/>
    </source>
</evidence>
<feature type="domain" description="Enoyl reductase (ER)" evidence="7">
    <location>
        <begin position="16"/>
        <end position="337"/>
    </location>
</feature>
<dbReference type="InterPro" id="IPR020843">
    <property type="entry name" value="ER"/>
</dbReference>
<dbReference type="InterPro" id="IPR002328">
    <property type="entry name" value="ADH_Zn_CS"/>
</dbReference>
<comment type="similarity">
    <text evidence="2 6">Belongs to the zinc-containing alcohol dehydrogenase family.</text>
</comment>
<dbReference type="PANTHER" id="PTHR43161:SF9">
    <property type="entry name" value="SORBITOL DEHYDROGENASE"/>
    <property type="match status" value="1"/>
</dbReference>
<evidence type="ECO:0000313" key="9">
    <source>
        <dbReference type="Proteomes" id="UP001054811"/>
    </source>
</evidence>
<accession>A0ABY5NLG6</accession>
<evidence type="ECO:0000256" key="4">
    <source>
        <dbReference type="ARBA" id="ARBA00022833"/>
    </source>
</evidence>
<evidence type="ECO:0000256" key="2">
    <source>
        <dbReference type="ARBA" id="ARBA00008072"/>
    </source>
</evidence>
<dbReference type="Proteomes" id="UP001054811">
    <property type="component" value="Chromosome"/>
</dbReference>
<dbReference type="EMBL" id="CP091139">
    <property type="protein sequence ID" value="UUT36027.1"/>
    <property type="molecule type" value="Genomic_DNA"/>
</dbReference>
<dbReference type="InterPro" id="IPR036291">
    <property type="entry name" value="NAD(P)-bd_dom_sf"/>
</dbReference>
<organism evidence="8 9">
    <name type="scientific">Microbacterium elymi</name>
    <dbReference type="NCBI Taxonomy" id="2909587"/>
    <lineage>
        <taxon>Bacteria</taxon>
        <taxon>Bacillati</taxon>
        <taxon>Actinomycetota</taxon>
        <taxon>Actinomycetes</taxon>
        <taxon>Micrococcales</taxon>
        <taxon>Microbacteriaceae</taxon>
        <taxon>Microbacterium</taxon>
    </lineage>
</organism>
<reference evidence="8" key="1">
    <citation type="submission" date="2022-01" db="EMBL/GenBank/DDBJ databases">
        <title>Microbacterium eymi and Microbacterium rhizovicinus sp. nov., isolated from the rhizospheric soil of Elymus tsukushiensis, a plant native to the Dokdo Islands, Republic of Korea.</title>
        <authorList>
            <person name="Hwang Y.J."/>
        </authorList>
    </citation>
    <scope>NUCLEOTIDE SEQUENCE</scope>
    <source>
        <strain evidence="8">KUDC0405</strain>
    </source>
</reference>